<protein>
    <submittedName>
        <fullName evidence="3">Glycosyltransferase</fullName>
        <ecNumber evidence="3">2.4.-.-</ecNumber>
    </submittedName>
</protein>
<keyword evidence="3" id="KW-0328">Glycosyltransferase</keyword>
<feature type="domain" description="Glycosyl transferase family 1" evidence="2">
    <location>
        <begin position="178"/>
        <end position="325"/>
    </location>
</feature>
<dbReference type="Pfam" id="PF00534">
    <property type="entry name" value="Glycos_transf_1"/>
    <property type="match status" value="1"/>
</dbReference>
<proteinExistence type="predicted"/>
<dbReference type="GO" id="GO:0016757">
    <property type="term" value="F:glycosyltransferase activity"/>
    <property type="evidence" value="ECO:0007669"/>
    <property type="project" value="UniProtKB-KW"/>
</dbReference>
<dbReference type="EMBL" id="JBBMQS010000006">
    <property type="protein sequence ID" value="MEM5498070.1"/>
    <property type="molecule type" value="Genomic_DNA"/>
</dbReference>
<accession>A0ABU9SVZ8</accession>
<dbReference type="Gene3D" id="3.40.50.2000">
    <property type="entry name" value="Glycogen Phosphorylase B"/>
    <property type="match status" value="2"/>
</dbReference>
<keyword evidence="1 3" id="KW-0808">Transferase</keyword>
<evidence type="ECO:0000259" key="2">
    <source>
        <dbReference type="Pfam" id="PF00534"/>
    </source>
</evidence>
<keyword evidence="4" id="KW-1185">Reference proteome</keyword>
<evidence type="ECO:0000256" key="1">
    <source>
        <dbReference type="ARBA" id="ARBA00022679"/>
    </source>
</evidence>
<reference evidence="3 4" key="1">
    <citation type="submission" date="2024-03" db="EMBL/GenBank/DDBJ databases">
        <title>Community enrichment and isolation of bacterial strains for fucoidan degradation.</title>
        <authorList>
            <person name="Sichert A."/>
        </authorList>
    </citation>
    <scope>NUCLEOTIDE SEQUENCE [LARGE SCALE GENOMIC DNA]</scope>
    <source>
        <strain evidence="3 4">AS12</strain>
    </source>
</reference>
<dbReference type="EC" id="2.4.-.-" evidence="3"/>
<dbReference type="RefSeq" id="WP_342881788.1">
    <property type="nucleotide sequence ID" value="NZ_JBBMQS010000006.1"/>
</dbReference>
<dbReference type="SUPFAM" id="SSF53756">
    <property type="entry name" value="UDP-Glycosyltransferase/glycogen phosphorylase"/>
    <property type="match status" value="1"/>
</dbReference>
<gene>
    <name evidence="3" type="ORF">WNY77_11740</name>
</gene>
<evidence type="ECO:0000313" key="4">
    <source>
        <dbReference type="Proteomes" id="UP001461163"/>
    </source>
</evidence>
<dbReference type="PANTHER" id="PTHR46401:SF2">
    <property type="entry name" value="GLYCOSYLTRANSFERASE WBBK-RELATED"/>
    <property type="match status" value="1"/>
</dbReference>
<name>A0ABU9SVZ8_9ALTE</name>
<comment type="caution">
    <text evidence="3">The sequence shown here is derived from an EMBL/GenBank/DDBJ whole genome shotgun (WGS) entry which is preliminary data.</text>
</comment>
<dbReference type="Proteomes" id="UP001461163">
    <property type="component" value="Unassembled WGS sequence"/>
</dbReference>
<sequence>MKNNKTHAVHLPDYRNANPYQSLLASALSKEHVETAFIPFSRSLLPLTKSIKGLKNIDVVHVHWIIDILQPLMWTKSNLVFYIKLSLLVIDVFSVRLRGKKVVWTVHNKLAHQQLNTKRELLVRKWFAKSVNRVIFHSREAQELVSHMLNIDIGSKSKIIFHGNYIGSYPEPSNNKINLRDRYGVRDSVKLVSYVGVLRPYKGIETLIEAFTKIQSKNMRLLIAGNPNSTQYKAQLTQMTLSNSRISTDFQFLPDQKMIDYLATSDIICLPFSDTLTSGSTVLAMSYAKPLILPESAKVFGCVPTNGAFYFGEKESLADVLNKVSNLTDSKLQEMGESNLLQAKKMSWEAVGKLTMVTYQ</sequence>
<dbReference type="InterPro" id="IPR001296">
    <property type="entry name" value="Glyco_trans_1"/>
</dbReference>
<organism evidence="3 4">
    <name type="scientific">Paraglaciecola mesophila</name>
    <dbReference type="NCBI Taxonomy" id="197222"/>
    <lineage>
        <taxon>Bacteria</taxon>
        <taxon>Pseudomonadati</taxon>
        <taxon>Pseudomonadota</taxon>
        <taxon>Gammaproteobacteria</taxon>
        <taxon>Alteromonadales</taxon>
        <taxon>Alteromonadaceae</taxon>
        <taxon>Paraglaciecola</taxon>
    </lineage>
</organism>
<dbReference type="PANTHER" id="PTHR46401">
    <property type="entry name" value="GLYCOSYLTRANSFERASE WBBK-RELATED"/>
    <property type="match status" value="1"/>
</dbReference>
<evidence type="ECO:0000313" key="3">
    <source>
        <dbReference type="EMBL" id="MEM5498070.1"/>
    </source>
</evidence>